<gene>
    <name evidence="1" type="ordered locus">OCA5_c24150</name>
</gene>
<protein>
    <submittedName>
        <fullName evidence="1">Uncharacterized protein</fullName>
    </submittedName>
</protein>
<dbReference type="STRING" id="504832.OCA5_c24150"/>
<sequence length="240" mass="25331">MLDPNITEDSAAVPAIAVFTDSRSTERGDIHGKDIIGGDSTVTLALEIACVAKAPDKDAEGGETFIPQTDEGMEMTLDLIERQAVVELQAGQSVWANLWRTFACEVIGLRAERGAAAEKGIRFAARRLEIQCKPLTDPVPGAPLPPAWETVFAAFEGEDTVKKFAPLLRAAATGQPVPDWAQVQQSLGLALDEVTALGIVPMASEVPSLASEIVAEDDDLNVDIAVTPEGSSVGGVPTRE</sequence>
<name>F8C0N5_AFIC5</name>
<dbReference type="eggNOG" id="ENOG5032RWM">
    <property type="taxonomic scope" value="Bacteria"/>
</dbReference>
<proteinExistence type="predicted"/>
<accession>F8C0N5</accession>
<dbReference type="AlphaFoldDB" id="F8C0N5"/>
<reference evidence="1" key="1">
    <citation type="journal article" date="2011" name="J. Bacteriol.">
        <title>Complete genome sequences of the chemolithoautotrophic Oligotropha carboxidovorans strains OM4 and OM5.</title>
        <authorList>
            <person name="Volland S."/>
            <person name="Rachinger M."/>
            <person name="Strittmatter A."/>
            <person name="Daniel R."/>
            <person name="Gottschalk G."/>
            <person name="Meyer O."/>
        </authorList>
    </citation>
    <scope>NUCLEOTIDE SEQUENCE [LARGE SCALE GENOMIC DNA]</scope>
    <source>
        <strain evidence="1">OM5</strain>
    </source>
</reference>
<evidence type="ECO:0000313" key="1">
    <source>
        <dbReference type="EMBL" id="AEI07111.1"/>
    </source>
</evidence>
<keyword evidence="2" id="KW-1185">Reference proteome</keyword>
<evidence type="ECO:0000313" key="2">
    <source>
        <dbReference type="Proteomes" id="UP000007730"/>
    </source>
</evidence>
<dbReference type="OrthoDB" id="7841151at2"/>
<organism evidence="1 2">
    <name type="scientific">Afipia carboxidovorans (strain ATCC 49405 / DSM 1227 / KCTC 32145 / OM5)</name>
    <name type="common">Oligotropha carboxidovorans</name>
    <dbReference type="NCBI Taxonomy" id="504832"/>
    <lineage>
        <taxon>Bacteria</taxon>
        <taxon>Pseudomonadati</taxon>
        <taxon>Pseudomonadota</taxon>
        <taxon>Alphaproteobacteria</taxon>
        <taxon>Hyphomicrobiales</taxon>
        <taxon>Nitrobacteraceae</taxon>
        <taxon>Afipia</taxon>
    </lineage>
</organism>
<dbReference type="KEGG" id="ocg:OCA5_c24150"/>
<dbReference type="Proteomes" id="UP000007730">
    <property type="component" value="Chromosome"/>
</dbReference>
<dbReference type="EMBL" id="CP002826">
    <property type="protein sequence ID" value="AEI07111.1"/>
    <property type="molecule type" value="Genomic_DNA"/>
</dbReference>
<dbReference type="HOGENOM" id="CLU_982951_0_0_5"/>